<feature type="region of interest" description="Disordered" evidence="1">
    <location>
        <begin position="25"/>
        <end position="68"/>
    </location>
</feature>
<evidence type="ECO:0000313" key="2">
    <source>
        <dbReference type="EMBL" id="WPC75766.1"/>
    </source>
</evidence>
<evidence type="ECO:0000256" key="1">
    <source>
        <dbReference type="SAM" id="MobiDB-lite"/>
    </source>
</evidence>
<feature type="compositionally biased region" description="Polar residues" evidence="1">
    <location>
        <begin position="29"/>
        <end position="48"/>
    </location>
</feature>
<dbReference type="Proteomes" id="UP001304071">
    <property type="component" value="Chromosome 2"/>
</dbReference>
<keyword evidence="3" id="KW-1185">Reference proteome</keyword>
<gene>
    <name evidence="2" type="ORF">R8Z52_22870</name>
</gene>
<feature type="region of interest" description="Disordered" evidence="1">
    <location>
        <begin position="275"/>
        <end position="304"/>
    </location>
</feature>
<evidence type="ECO:0000313" key="3">
    <source>
        <dbReference type="Proteomes" id="UP001304071"/>
    </source>
</evidence>
<proteinExistence type="predicted"/>
<feature type="compositionally biased region" description="Polar residues" evidence="1">
    <location>
        <begin position="56"/>
        <end position="68"/>
    </location>
</feature>
<accession>A0ABZ0QK13</accession>
<sequence>MSDNFNKPKDIASLGVSFEERLAQLGKLSKQNRGSNAGVNTPATNHGQTPAGYPAQRQTSEIDSSRTINQNSKQALDAYKEKGKSKQILKVWFMLMQAFDSKMKVFFGDEPDVHFMKFAASLTPESYKRLEANLLERLDEDREWPPSLIRLRQLANSPTKEMMYKARQHLFHHPVPIDELDRVELFIKRYKMREVRSFSERNFEAEFNRKYTQWFREVILEDMDKKLEEERARISAFIDVESTNEHDKEIDQMIAQGKAFQNPLGERIVQMLREKKSQTPEISDVTAEEIAQERGHNTSSAGEV</sequence>
<protein>
    <submittedName>
        <fullName evidence="2">Uncharacterized protein</fullName>
    </submittedName>
</protein>
<name>A0ABZ0QK13_9VIBR</name>
<dbReference type="RefSeq" id="WP_261897742.1">
    <property type="nucleotide sequence ID" value="NZ_AP024896.1"/>
</dbReference>
<dbReference type="EMBL" id="CP138204">
    <property type="protein sequence ID" value="WPC75766.1"/>
    <property type="molecule type" value="Genomic_DNA"/>
</dbReference>
<reference evidence="2 3" key="1">
    <citation type="submission" date="2023-11" db="EMBL/GenBank/DDBJ databases">
        <title>Plant-associative lifestyle of Vibrio porteresiae and its evolutionary dynamics.</title>
        <authorList>
            <person name="Rameshkumar N."/>
            <person name="Kirti K."/>
        </authorList>
    </citation>
    <scope>NUCLEOTIDE SEQUENCE [LARGE SCALE GENOMIC DNA]</scope>
    <source>
        <strain evidence="2 3">MSSRF30</strain>
    </source>
</reference>
<organism evidence="2 3">
    <name type="scientific">Vibrio porteresiae DSM 19223</name>
    <dbReference type="NCBI Taxonomy" id="1123496"/>
    <lineage>
        <taxon>Bacteria</taxon>
        <taxon>Pseudomonadati</taxon>
        <taxon>Pseudomonadota</taxon>
        <taxon>Gammaproteobacteria</taxon>
        <taxon>Vibrionales</taxon>
        <taxon>Vibrionaceae</taxon>
        <taxon>Vibrio</taxon>
    </lineage>
</organism>